<dbReference type="Proteomes" id="UP001182556">
    <property type="component" value="Unassembled WGS sequence"/>
</dbReference>
<evidence type="ECO:0000256" key="1">
    <source>
        <dbReference type="SAM" id="MobiDB-lite"/>
    </source>
</evidence>
<dbReference type="AlphaFoldDB" id="A0AAD9CZW9"/>
<name>A0AAD9CZW9_PAPLA</name>
<accession>A0AAD9CZW9</accession>
<evidence type="ECO:0000259" key="2">
    <source>
        <dbReference type="Pfam" id="PF21294"/>
    </source>
</evidence>
<dbReference type="Pfam" id="PF21294">
    <property type="entry name" value="Polysacc_lyase_14"/>
    <property type="match status" value="1"/>
</dbReference>
<feature type="compositionally biased region" description="Low complexity" evidence="1">
    <location>
        <begin position="20"/>
        <end position="31"/>
    </location>
</feature>
<reference evidence="3" key="1">
    <citation type="submission" date="2023-02" db="EMBL/GenBank/DDBJ databases">
        <title>Identification and recombinant expression of a fungal hydrolase from Papiliotrema laurentii that hydrolyzes apple cutin and clears colloidal polyester polyurethane.</title>
        <authorList>
            <consortium name="DOE Joint Genome Institute"/>
            <person name="Roman V.A."/>
            <person name="Bojanowski C."/>
            <person name="Crable B.R."/>
            <person name="Wagner D.N."/>
            <person name="Hung C.S."/>
            <person name="Nadeau L.J."/>
            <person name="Schratz L."/>
            <person name="Haridas S."/>
            <person name="Pangilinan J."/>
            <person name="Lipzen A."/>
            <person name="Na H."/>
            <person name="Yan M."/>
            <person name="Ng V."/>
            <person name="Grigoriev I.V."/>
            <person name="Spatafora J.W."/>
            <person name="Barlow D."/>
            <person name="Biffinger J."/>
            <person name="Kelley-Loughnane N."/>
            <person name="Varaljay V.A."/>
            <person name="Crookes-Goodson W.J."/>
        </authorList>
    </citation>
    <scope>NUCLEOTIDE SEQUENCE</scope>
    <source>
        <strain evidence="3">5307AH</strain>
    </source>
</reference>
<feature type="domain" description="Polysaccharide lyase 14" evidence="2">
    <location>
        <begin position="134"/>
        <end position="352"/>
    </location>
</feature>
<organism evidence="3 4">
    <name type="scientific">Papiliotrema laurentii</name>
    <name type="common">Cryptococcus laurentii</name>
    <dbReference type="NCBI Taxonomy" id="5418"/>
    <lineage>
        <taxon>Eukaryota</taxon>
        <taxon>Fungi</taxon>
        <taxon>Dikarya</taxon>
        <taxon>Basidiomycota</taxon>
        <taxon>Agaricomycotina</taxon>
        <taxon>Tremellomycetes</taxon>
        <taxon>Tremellales</taxon>
        <taxon>Rhynchogastremaceae</taxon>
        <taxon>Papiliotrema</taxon>
    </lineage>
</organism>
<sequence>MRRVRRRKSKRACAVKEDPSAVPSDSASASSTVGGVLNAYPTPSAAITSASAVSASADASPAASSSASSQAAEPSASSGAGSGGLSGLMSYVFPRGTGSAHWTTVTEQPETLSFDDALKPLAAGKLPSSGSAPDGSQALIANYPAGTVKLAAPGHGYSFYTEGQHNGVEVTGAKEVVFSYSVYFQEGFQFVKGGKLPGLYGGTSFDAAKSCSGGRQDGRDECFSARLMWRANGAGEIYNYLPTAAYDHGNYCSTPPFSKCDPAFGESIGRGAFTFPTGQWTTVAIRLKMNDANVANGEQELFVNGQSVISLTDLMISVNSETKIYGIMAQTFFGGSDSSWASSIDQSAYFKDWSIAVLA</sequence>
<proteinExistence type="predicted"/>
<protein>
    <recommendedName>
        <fullName evidence="2">Polysaccharide lyase 14 domain-containing protein</fullName>
    </recommendedName>
</protein>
<dbReference type="PANTHER" id="PTHR40124">
    <property type="match status" value="1"/>
</dbReference>
<dbReference type="Gene3D" id="2.60.120.200">
    <property type="match status" value="1"/>
</dbReference>
<keyword evidence="4" id="KW-1185">Reference proteome</keyword>
<feature type="compositionally biased region" description="Basic residues" evidence="1">
    <location>
        <begin position="1"/>
        <end position="13"/>
    </location>
</feature>
<evidence type="ECO:0000313" key="3">
    <source>
        <dbReference type="EMBL" id="KAK1923490.1"/>
    </source>
</evidence>
<dbReference type="EMBL" id="JAODAN010000006">
    <property type="protein sequence ID" value="KAK1923490.1"/>
    <property type="molecule type" value="Genomic_DNA"/>
</dbReference>
<evidence type="ECO:0000313" key="4">
    <source>
        <dbReference type="Proteomes" id="UP001182556"/>
    </source>
</evidence>
<dbReference type="PANTHER" id="PTHR40124:SF1">
    <property type="entry name" value="DISAGGREGATASE RELATED REPEAT PROTEIN"/>
    <property type="match status" value="1"/>
</dbReference>
<dbReference type="InterPro" id="IPR048958">
    <property type="entry name" value="Polysacc_lyase_14"/>
</dbReference>
<feature type="region of interest" description="Disordered" evidence="1">
    <location>
        <begin position="1"/>
        <end position="35"/>
    </location>
</feature>
<comment type="caution">
    <text evidence="3">The sequence shown here is derived from an EMBL/GenBank/DDBJ whole genome shotgun (WGS) entry which is preliminary data.</text>
</comment>
<gene>
    <name evidence="3" type="ORF">DB88DRAFT_439173</name>
</gene>